<dbReference type="PANTHER" id="PTHR11560">
    <property type="entry name" value="39S RIBOSOMAL PROTEIN L10, MITOCHONDRIAL"/>
    <property type="match status" value="1"/>
</dbReference>
<reference evidence="3 4" key="1">
    <citation type="journal article" date="2022" name="G3 (Bethesda)">
        <title>Enemy or ally: a genomic approach to elucidate the lifestyle of Phyllosticta citrichinaensis.</title>
        <authorList>
            <person name="Buijs V.A."/>
            <person name="Groenewald J.Z."/>
            <person name="Haridas S."/>
            <person name="LaButti K.M."/>
            <person name="Lipzen A."/>
            <person name="Martin F.M."/>
            <person name="Barry K."/>
            <person name="Grigoriev I.V."/>
            <person name="Crous P.W."/>
            <person name="Seidl M.F."/>
        </authorList>
    </citation>
    <scope>NUCLEOTIDE SEQUENCE [LARGE SCALE GENOMIC DNA]</scope>
    <source>
        <strain evidence="3 4">CBS 129764</strain>
    </source>
</reference>
<evidence type="ECO:0000313" key="4">
    <source>
        <dbReference type="Proteomes" id="UP001456524"/>
    </source>
</evidence>
<evidence type="ECO:0000313" key="3">
    <source>
        <dbReference type="EMBL" id="KAK8167071.1"/>
    </source>
</evidence>
<evidence type="ECO:0000256" key="1">
    <source>
        <dbReference type="ARBA" id="ARBA00008889"/>
    </source>
</evidence>
<dbReference type="EMBL" id="JBBWUH010000005">
    <property type="protein sequence ID" value="KAK8167071.1"/>
    <property type="molecule type" value="Genomic_DNA"/>
</dbReference>
<name>A0ABR1XUW4_9PEZI</name>
<protein>
    <submittedName>
        <fullName evidence="3">Uncharacterized protein</fullName>
    </submittedName>
</protein>
<feature type="compositionally biased region" description="Low complexity" evidence="2">
    <location>
        <begin position="185"/>
        <end position="201"/>
    </location>
</feature>
<dbReference type="InterPro" id="IPR047865">
    <property type="entry name" value="Ribosomal_uL10_bac_type"/>
</dbReference>
<keyword evidence="4" id="KW-1185">Reference proteome</keyword>
<proteinExistence type="inferred from homology"/>
<dbReference type="InterPro" id="IPR043141">
    <property type="entry name" value="Ribosomal_uL10-like_sf"/>
</dbReference>
<comment type="caution">
    <text evidence="3">The sequence shown here is derived from an EMBL/GenBank/DDBJ whole genome shotgun (WGS) entry which is preliminary data.</text>
</comment>
<evidence type="ECO:0000256" key="2">
    <source>
        <dbReference type="SAM" id="MobiDB-lite"/>
    </source>
</evidence>
<comment type="similarity">
    <text evidence="1">Belongs to the universal ribosomal protein uL10 family.</text>
</comment>
<accession>A0ABR1XUW4</accession>
<dbReference type="Proteomes" id="UP001456524">
    <property type="component" value="Unassembled WGS sequence"/>
</dbReference>
<gene>
    <name evidence="3" type="ORF">IWX90DRAFT_434622</name>
</gene>
<dbReference type="Gene3D" id="3.30.70.1730">
    <property type="match status" value="1"/>
</dbReference>
<sequence>MPPRTPRLPQLRRVRVYNHQLRLKQSIRGLASAATATVPPAPIEQMVGAVTPIQRFPKTQPPSYKPAEFRKTQLLRQYVSLLRSSPLLLIFHHNNLRAVEWAGIRRELAKALRSVDAQIAPGVAAEDAISIRTIQTGMLEPALRIVEFYDPKLAKLQQEAANSTVGVQDQVQPHGAATRPAPNNPQLATSATLSSTTPQPLDASSPVYTHALSEYAHKIAGKRRKKPSLKPLLSGPLALVTFPSVSPQHLAAVLSILAPSPKFPAPRRKVNPDYHEPAVQSGLSKLMMLGARVEGKVFDFEGARWVGGIEGGLDGLRAQVVNMLQAAPVGVVSALEGASKSLWWTLESRRTDMDEKENPKTEEEGAEKKAEDAEKKE</sequence>
<organism evidence="3 4">
    <name type="scientific">Phyllosticta citrichinensis</name>
    <dbReference type="NCBI Taxonomy" id="1130410"/>
    <lineage>
        <taxon>Eukaryota</taxon>
        <taxon>Fungi</taxon>
        <taxon>Dikarya</taxon>
        <taxon>Ascomycota</taxon>
        <taxon>Pezizomycotina</taxon>
        <taxon>Dothideomycetes</taxon>
        <taxon>Dothideomycetes incertae sedis</taxon>
        <taxon>Botryosphaeriales</taxon>
        <taxon>Phyllostictaceae</taxon>
        <taxon>Phyllosticta</taxon>
    </lineage>
</organism>
<dbReference type="SUPFAM" id="SSF160369">
    <property type="entry name" value="Ribosomal protein L10-like"/>
    <property type="match status" value="1"/>
</dbReference>
<feature type="region of interest" description="Disordered" evidence="2">
    <location>
        <begin position="347"/>
        <end position="377"/>
    </location>
</feature>
<feature type="region of interest" description="Disordered" evidence="2">
    <location>
        <begin position="164"/>
        <end position="205"/>
    </location>
</feature>